<gene>
    <name evidence="4" type="ORF">DSTB1V02_LOCUS3130</name>
</gene>
<feature type="region of interest" description="Disordered" evidence="1">
    <location>
        <begin position="167"/>
        <end position="197"/>
    </location>
</feature>
<accession>A0A7R8XBE4</accession>
<feature type="chain" id="PRO_5036402477" evidence="3">
    <location>
        <begin position="21"/>
        <end position="197"/>
    </location>
</feature>
<keyword evidence="2" id="KW-1133">Transmembrane helix</keyword>
<feature type="signal peptide" evidence="3">
    <location>
        <begin position="1"/>
        <end position="20"/>
    </location>
</feature>
<feature type="compositionally biased region" description="Low complexity" evidence="1">
    <location>
        <begin position="80"/>
        <end position="89"/>
    </location>
</feature>
<feature type="transmembrane region" description="Helical" evidence="2">
    <location>
        <begin position="139"/>
        <end position="160"/>
    </location>
</feature>
<organism evidence="4">
    <name type="scientific">Darwinula stevensoni</name>
    <dbReference type="NCBI Taxonomy" id="69355"/>
    <lineage>
        <taxon>Eukaryota</taxon>
        <taxon>Metazoa</taxon>
        <taxon>Ecdysozoa</taxon>
        <taxon>Arthropoda</taxon>
        <taxon>Crustacea</taxon>
        <taxon>Oligostraca</taxon>
        <taxon>Ostracoda</taxon>
        <taxon>Podocopa</taxon>
        <taxon>Podocopida</taxon>
        <taxon>Darwinulocopina</taxon>
        <taxon>Darwinuloidea</taxon>
        <taxon>Darwinulidae</taxon>
        <taxon>Darwinula</taxon>
    </lineage>
</organism>
<feature type="compositionally biased region" description="Basic residues" evidence="1">
    <location>
        <begin position="61"/>
        <end position="79"/>
    </location>
</feature>
<name>A0A7R8XBE4_9CRUS</name>
<evidence type="ECO:0000313" key="5">
    <source>
        <dbReference type="Proteomes" id="UP000677054"/>
    </source>
</evidence>
<keyword evidence="2" id="KW-0472">Membrane</keyword>
<proteinExistence type="predicted"/>
<dbReference type="AlphaFoldDB" id="A0A7R8XBE4"/>
<dbReference type="Proteomes" id="UP000677054">
    <property type="component" value="Unassembled WGS sequence"/>
</dbReference>
<sequence>MEQGIGLVLLVLLEAFLVLGDPDADPEAKAVADPHASPDPVAQWYPSSSSSSSSSGGGGYGKKKKKKQKKKKKKKKKRPSSSSSSSSSSFGIGEAIALINGNENSGGIDRQPRLTLSGERYSLSAILTFYSLKELHSAIVMKLIGIGLVLLVLLEAFLVLGDPDADPEAKAVADPHASPDPVARGKSGPGQFKFEQE</sequence>
<protein>
    <submittedName>
        <fullName evidence="4">Uncharacterized protein</fullName>
    </submittedName>
</protein>
<keyword evidence="2" id="KW-0812">Transmembrane</keyword>
<reference evidence="4" key="1">
    <citation type="submission" date="2020-11" db="EMBL/GenBank/DDBJ databases">
        <authorList>
            <person name="Tran Van P."/>
        </authorList>
    </citation>
    <scope>NUCLEOTIDE SEQUENCE</scope>
</reference>
<feature type="region of interest" description="Disordered" evidence="1">
    <location>
        <begin position="24"/>
        <end position="89"/>
    </location>
</feature>
<evidence type="ECO:0000313" key="4">
    <source>
        <dbReference type="EMBL" id="CAD7243197.1"/>
    </source>
</evidence>
<evidence type="ECO:0000256" key="3">
    <source>
        <dbReference type="SAM" id="SignalP"/>
    </source>
</evidence>
<keyword evidence="3" id="KW-0732">Signal</keyword>
<dbReference type="EMBL" id="LR899902">
    <property type="protein sequence ID" value="CAD7243197.1"/>
    <property type="molecule type" value="Genomic_DNA"/>
</dbReference>
<evidence type="ECO:0000256" key="2">
    <source>
        <dbReference type="SAM" id="Phobius"/>
    </source>
</evidence>
<keyword evidence="5" id="KW-1185">Reference proteome</keyword>
<evidence type="ECO:0000256" key="1">
    <source>
        <dbReference type="SAM" id="MobiDB-lite"/>
    </source>
</evidence>
<dbReference type="EMBL" id="CAJPEV010000385">
    <property type="protein sequence ID" value="CAG0884709.1"/>
    <property type="molecule type" value="Genomic_DNA"/>
</dbReference>